<name>A0A842HHN7_9BACT</name>
<accession>A0A842HHN7</accession>
<reference evidence="1 2" key="1">
    <citation type="submission" date="2020-07" db="EMBL/GenBank/DDBJ databases">
        <authorList>
            <person name="Feng X."/>
        </authorList>
    </citation>
    <scope>NUCLEOTIDE SEQUENCE [LARGE SCALE GENOMIC DNA]</scope>
    <source>
        <strain evidence="1 2">JCM31066</strain>
    </source>
</reference>
<dbReference type="AlphaFoldDB" id="A0A842HHN7"/>
<gene>
    <name evidence="1" type="ORF">H5P28_16780</name>
</gene>
<protein>
    <recommendedName>
        <fullName evidence="3">PEP-CTERM protein-sorting domain-containing protein</fullName>
    </recommendedName>
</protein>
<dbReference type="EMBL" id="JACHVB010000058">
    <property type="protein sequence ID" value="MBC2595922.1"/>
    <property type="molecule type" value="Genomic_DNA"/>
</dbReference>
<proteinExistence type="predicted"/>
<keyword evidence="2" id="KW-1185">Reference proteome</keyword>
<evidence type="ECO:0008006" key="3">
    <source>
        <dbReference type="Google" id="ProtNLM"/>
    </source>
</evidence>
<evidence type="ECO:0000313" key="2">
    <source>
        <dbReference type="Proteomes" id="UP000546464"/>
    </source>
</evidence>
<comment type="caution">
    <text evidence="1">The sequence shown here is derived from an EMBL/GenBank/DDBJ whole genome shotgun (WGS) entry which is preliminary data.</text>
</comment>
<evidence type="ECO:0000313" key="1">
    <source>
        <dbReference type="EMBL" id="MBC2595922.1"/>
    </source>
</evidence>
<dbReference type="RefSeq" id="WP_185676850.1">
    <property type="nucleotide sequence ID" value="NZ_JACHVB010000058.1"/>
</dbReference>
<organism evidence="1 2">
    <name type="scientific">Ruficoccus amylovorans</name>
    <dbReference type="NCBI Taxonomy" id="1804625"/>
    <lineage>
        <taxon>Bacteria</taxon>
        <taxon>Pseudomonadati</taxon>
        <taxon>Verrucomicrobiota</taxon>
        <taxon>Opitutia</taxon>
        <taxon>Puniceicoccales</taxon>
        <taxon>Cerasicoccaceae</taxon>
        <taxon>Ruficoccus</taxon>
    </lineage>
</organism>
<sequence length="456" mass="46690">MAAAQTLYWNGGYEGDQGWSTTESVTPWALTPTGDPETYWVPGYDAVFTATTPDVDVWTAVAGTVTIQDGATFTTKGTSGHSLTVNTGGSGDFTIKDNSTGDGILRVVLDGTSAWDGTITVQEFNDANSGLVIDDSNDGSATSTGKSTKIVLDGGKLMLGAGMVATTATIGELSGQGIVKIRGSYSNTRGVRMLKIDQDTNTTFSGTFGEDTTRADNRIAMTKAGTGTLVISSTSGLATDAWGGYSGETIIEAGSLYLIGSSATTYTNVSGQNSYTVFGGATFGLDGTLTFGSNFDGLVTVQDGGILDPGRQNASGTMTLAGGNGAGAGLVFEGAANIRFNLGTNQDMIVLEESSMVGSANGGDGSVTFIFYNTGDVVIGETYNIISFGGTAQGISLNTFALSEESLLAGWDGTFSYGGDGNELQFTVSAVPEPAEAALLLGLLVGGIVALHRRRS</sequence>
<dbReference type="Proteomes" id="UP000546464">
    <property type="component" value="Unassembled WGS sequence"/>
</dbReference>